<dbReference type="AlphaFoldDB" id="A0A859DQG0"/>
<name>A0A859DQG0_9FIRM</name>
<reference evidence="1 2" key="1">
    <citation type="submission" date="2019-11" db="EMBL/GenBank/DDBJ databases">
        <authorList>
            <person name="Ren C."/>
            <person name="Wang H."/>
            <person name="Xu Y."/>
        </authorList>
    </citation>
    <scope>NUCLEOTIDE SEQUENCE [LARGE SCALE GENOMIC DNA]</scope>
    <source>
        <strain evidence="1 2">LBM 19010</strain>
    </source>
</reference>
<evidence type="ECO:0008006" key="3">
    <source>
        <dbReference type="Google" id="ProtNLM"/>
    </source>
</evidence>
<evidence type="ECO:0000313" key="1">
    <source>
        <dbReference type="EMBL" id="QKN23824.1"/>
    </source>
</evidence>
<dbReference type="EMBL" id="CP046051">
    <property type="protein sequence ID" value="QKN23824.1"/>
    <property type="molecule type" value="Genomic_DNA"/>
</dbReference>
<organism evidence="1 2">
    <name type="scientific">Caproicibacterium lactatifermentans</name>
    <dbReference type="NCBI Taxonomy" id="2666138"/>
    <lineage>
        <taxon>Bacteria</taxon>
        <taxon>Bacillati</taxon>
        <taxon>Bacillota</taxon>
        <taxon>Clostridia</taxon>
        <taxon>Eubacteriales</taxon>
        <taxon>Oscillospiraceae</taxon>
        <taxon>Caproicibacterium</taxon>
    </lineage>
</organism>
<dbReference type="RefSeq" id="WP_086035846.1">
    <property type="nucleotide sequence ID" value="NZ_CP046051.1"/>
</dbReference>
<dbReference type="Proteomes" id="UP000501316">
    <property type="component" value="Chromosome"/>
</dbReference>
<gene>
    <name evidence="1" type="ORF">GJQ69_04630</name>
</gene>
<dbReference type="Gene3D" id="3.40.1360.10">
    <property type="match status" value="1"/>
</dbReference>
<accession>A0A859DQG0</accession>
<protein>
    <recommendedName>
        <fullName evidence="3">DUF3991 domain-containing protein</fullName>
    </recommendedName>
</protein>
<sequence length="235" mass="26547">MFHYKGMEKFIKALTYAHFDIAGYDGQGQAWYTVKERFADKFQDIPLQTVTLYTHNPKGERVVPCIPASTIHDLVQFRRTAAYQNVIMVGYTLQKEPYYAPLRVMSGKYKVDVIGSRKDYGFTINENAAGPAASTVCVFESPIEAMSYWSMCKELQSPRMDYPMISLGGVSTSYVLTQFLKDHPSVKNIILGLNVDTAENGHTITVGQNATVRIQKEFGNKYQHPCAYSSPKRLE</sequence>
<proteinExistence type="predicted"/>
<dbReference type="KEGG" id="clf:GJQ69_04630"/>
<evidence type="ECO:0000313" key="2">
    <source>
        <dbReference type="Proteomes" id="UP000501316"/>
    </source>
</evidence>